<sequence length="112" mass="13007">MSFQLIQLEKNQVNVTCPYCQQDVLDWSQEQYIQPCAHTLFIAMDLGFEYISDAYEATMQRTVDEIHAHDDDSINIWHEISQSTFPDYVIYQADLGVEGMYRYIGLTAKAID</sequence>
<dbReference type="EMBL" id="NEGB01000005">
    <property type="protein sequence ID" value="OTG65165.1"/>
    <property type="molecule type" value="Genomic_DNA"/>
</dbReference>
<protein>
    <submittedName>
        <fullName evidence="1">Uncharacterized protein</fullName>
    </submittedName>
</protein>
<reference evidence="1 2" key="1">
    <citation type="submission" date="2017-04" db="EMBL/GenBank/DDBJ databases">
        <title>High diversity of culturable Acinetobacter species in natural soil and water ecosystems.</title>
        <authorList>
            <person name="Nemec A."/>
            <person name="Radolfova-Krizova L."/>
        </authorList>
    </citation>
    <scope>NUCLEOTIDE SEQUENCE [LARGE SCALE GENOMIC DNA]</scope>
    <source>
        <strain evidence="1 2">ANC 4999</strain>
    </source>
</reference>
<dbReference type="STRING" id="1977882.B9T28_10275"/>
<comment type="caution">
    <text evidence="1">The sequence shown here is derived from an EMBL/GenBank/DDBJ whole genome shotgun (WGS) entry which is preliminary data.</text>
</comment>
<dbReference type="OrthoDB" id="6698127at2"/>
<evidence type="ECO:0000313" key="2">
    <source>
        <dbReference type="Proteomes" id="UP000242765"/>
    </source>
</evidence>
<evidence type="ECO:0000313" key="1">
    <source>
        <dbReference type="EMBL" id="OTG65165.1"/>
    </source>
</evidence>
<organism evidence="1 2">
    <name type="scientific">Acinetobacter silvestris</name>
    <dbReference type="NCBI Taxonomy" id="1977882"/>
    <lineage>
        <taxon>Bacteria</taxon>
        <taxon>Pseudomonadati</taxon>
        <taxon>Pseudomonadota</taxon>
        <taxon>Gammaproteobacteria</taxon>
        <taxon>Moraxellales</taxon>
        <taxon>Moraxellaceae</taxon>
        <taxon>Acinetobacter</taxon>
    </lineage>
</organism>
<proteinExistence type="predicted"/>
<name>A0A1Y3CGC9_9GAMM</name>
<dbReference type="AlphaFoldDB" id="A0A1Y3CGC9"/>
<keyword evidence="2" id="KW-1185">Reference proteome</keyword>
<dbReference type="RefSeq" id="WP_086203883.1">
    <property type="nucleotide sequence ID" value="NZ_NEGB01000005.1"/>
</dbReference>
<accession>A0A1Y3CGC9</accession>
<dbReference type="Proteomes" id="UP000242765">
    <property type="component" value="Unassembled WGS sequence"/>
</dbReference>
<gene>
    <name evidence="1" type="ORF">B9T28_10275</name>
</gene>